<keyword evidence="4" id="KW-0812">Transmembrane</keyword>
<dbReference type="Gene3D" id="3.90.79.10">
    <property type="entry name" value="Nucleoside Triphosphate Pyrophosphohydrolase"/>
    <property type="match status" value="1"/>
</dbReference>
<comment type="cofactor">
    <cofactor evidence="1">
        <name>Mg(2+)</name>
        <dbReference type="ChEBI" id="CHEBI:18420"/>
    </cofactor>
</comment>
<name>A0A1F8CKC1_9BACT</name>
<evidence type="ECO:0000313" key="7">
    <source>
        <dbReference type="Proteomes" id="UP000177855"/>
    </source>
</evidence>
<keyword evidence="2 3" id="KW-0378">Hydrolase</keyword>
<evidence type="ECO:0000256" key="3">
    <source>
        <dbReference type="RuleBase" id="RU003476"/>
    </source>
</evidence>
<dbReference type="InterPro" id="IPR000086">
    <property type="entry name" value="NUDIX_hydrolase_dom"/>
</dbReference>
<evidence type="ECO:0000256" key="2">
    <source>
        <dbReference type="ARBA" id="ARBA00022801"/>
    </source>
</evidence>
<dbReference type="GO" id="GO:0016787">
    <property type="term" value="F:hydrolase activity"/>
    <property type="evidence" value="ECO:0007669"/>
    <property type="project" value="UniProtKB-KW"/>
</dbReference>
<dbReference type="SUPFAM" id="SSF55811">
    <property type="entry name" value="Nudix"/>
    <property type="match status" value="1"/>
</dbReference>
<organism evidence="6 7">
    <name type="scientific">Candidatus Woesebacteria bacterium RIFOXYA1_FULL_40_18</name>
    <dbReference type="NCBI Taxonomy" id="1802532"/>
    <lineage>
        <taxon>Bacteria</taxon>
        <taxon>Candidatus Woeseibacteriota</taxon>
    </lineage>
</organism>
<dbReference type="STRING" id="1802532.A2210_02730"/>
<dbReference type="AlphaFoldDB" id="A0A1F8CKC1"/>
<feature type="transmembrane region" description="Helical" evidence="4">
    <location>
        <begin position="143"/>
        <end position="163"/>
    </location>
</feature>
<dbReference type="Proteomes" id="UP000177855">
    <property type="component" value="Unassembled WGS sequence"/>
</dbReference>
<dbReference type="PANTHER" id="PTHR43046:SF2">
    <property type="entry name" value="8-OXO-DGTP DIPHOSPHATASE-RELATED"/>
    <property type="match status" value="1"/>
</dbReference>
<evidence type="ECO:0000313" key="6">
    <source>
        <dbReference type="EMBL" id="OGM76546.1"/>
    </source>
</evidence>
<reference evidence="6 7" key="1">
    <citation type="journal article" date="2016" name="Nat. Commun.">
        <title>Thousands of microbial genomes shed light on interconnected biogeochemical processes in an aquifer system.</title>
        <authorList>
            <person name="Anantharaman K."/>
            <person name="Brown C.T."/>
            <person name="Hug L.A."/>
            <person name="Sharon I."/>
            <person name="Castelle C.J."/>
            <person name="Probst A.J."/>
            <person name="Thomas B.C."/>
            <person name="Singh A."/>
            <person name="Wilkins M.J."/>
            <person name="Karaoz U."/>
            <person name="Brodie E.L."/>
            <person name="Williams K.H."/>
            <person name="Hubbard S.S."/>
            <person name="Banfield J.F."/>
        </authorList>
    </citation>
    <scope>NUCLEOTIDE SEQUENCE [LARGE SCALE GENOMIC DNA]</scope>
</reference>
<dbReference type="EMBL" id="MGHS01000024">
    <property type="protein sequence ID" value="OGM76546.1"/>
    <property type="molecule type" value="Genomic_DNA"/>
</dbReference>
<dbReference type="InterPro" id="IPR015797">
    <property type="entry name" value="NUDIX_hydrolase-like_dom_sf"/>
</dbReference>
<comment type="caution">
    <text evidence="6">The sequence shown here is derived from an EMBL/GenBank/DDBJ whole genome shotgun (WGS) entry which is preliminary data.</text>
</comment>
<dbReference type="InterPro" id="IPR020476">
    <property type="entry name" value="Nudix_hydrolase"/>
</dbReference>
<dbReference type="PRINTS" id="PR00502">
    <property type="entry name" value="NUDIXFAMILY"/>
</dbReference>
<dbReference type="PROSITE" id="PS51462">
    <property type="entry name" value="NUDIX"/>
    <property type="match status" value="1"/>
</dbReference>
<keyword evidence="4" id="KW-1133">Transmembrane helix</keyword>
<sequence>MKTNTQHDSASVVLLKNGSQKETFLVFRTDYPIWVTPGGGIEKGESPLSAAERETFEETGFKTKILRKVGTYLTIRHDGVRKSHVFEARYVSGKYRPEFPRNIGKWFSVEKLPFRITTVTKDKISESLKNRKRQFLKKLSSNWIYSNIHLFLVHPLAMIRYLLKGIK</sequence>
<dbReference type="PANTHER" id="PTHR43046">
    <property type="entry name" value="GDP-MANNOSE MANNOSYL HYDROLASE"/>
    <property type="match status" value="1"/>
</dbReference>
<keyword evidence="4" id="KW-0472">Membrane</keyword>
<accession>A0A1F8CKC1</accession>
<gene>
    <name evidence="6" type="ORF">A2210_02730</name>
</gene>
<dbReference type="PROSITE" id="PS00893">
    <property type="entry name" value="NUDIX_BOX"/>
    <property type="match status" value="1"/>
</dbReference>
<dbReference type="Pfam" id="PF00293">
    <property type="entry name" value="NUDIX"/>
    <property type="match status" value="1"/>
</dbReference>
<dbReference type="CDD" id="cd02883">
    <property type="entry name" value="NUDIX_Hydrolase"/>
    <property type="match status" value="1"/>
</dbReference>
<proteinExistence type="inferred from homology"/>
<protein>
    <recommendedName>
        <fullName evidence="5">Nudix hydrolase domain-containing protein</fullName>
    </recommendedName>
</protein>
<feature type="domain" description="Nudix hydrolase" evidence="5">
    <location>
        <begin position="5"/>
        <end position="130"/>
    </location>
</feature>
<evidence type="ECO:0000259" key="5">
    <source>
        <dbReference type="PROSITE" id="PS51462"/>
    </source>
</evidence>
<comment type="similarity">
    <text evidence="3">Belongs to the Nudix hydrolase family.</text>
</comment>
<dbReference type="InterPro" id="IPR020084">
    <property type="entry name" value="NUDIX_hydrolase_CS"/>
</dbReference>
<evidence type="ECO:0000256" key="1">
    <source>
        <dbReference type="ARBA" id="ARBA00001946"/>
    </source>
</evidence>
<evidence type="ECO:0000256" key="4">
    <source>
        <dbReference type="SAM" id="Phobius"/>
    </source>
</evidence>